<dbReference type="SMART" id="SM00388">
    <property type="entry name" value="HisKA"/>
    <property type="match status" value="1"/>
</dbReference>
<evidence type="ECO:0000256" key="6">
    <source>
        <dbReference type="ARBA" id="ARBA00022679"/>
    </source>
</evidence>
<dbReference type="EMBL" id="BMOY01000001">
    <property type="protein sequence ID" value="GGI95225.1"/>
    <property type="molecule type" value="Genomic_DNA"/>
</dbReference>
<dbReference type="PROSITE" id="PS50109">
    <property type="entry name" value="HIS_KIN"/>
    <property type="match status" value="1"/>
</dbReference>
<evidence type="ECO:0000256" key="10">
    <source>
        <dbReference type="ARBA" id="ARBA00023012"/>
    </source>
</evidence>
<evidence type="ECO:0000256" key="3">
    <source>
        <dbReference type="ARBA" id="ARBA00012438"/>
    </source>
</evidence>
<accession>A0A917K059</accession>
<evidence type="ECO:0000256" key="12">
    <source>
        <dbReference type="SAM" id="Phobius"/>
    </source>
</evidence>
<keyword evidence="5" id="KW-0597">Phosphoprotein</keyword>
<evidence type="ECO:0000256" key="9">
    <source>
        <dbReference type="ARBA" id="ARBA00022840"/>
    </source>
</evidence>
<dbReference type="GO" id="GO:0005886">
    <property type="term" value="C:plasma membrane"/>
    <property type="evidence" value="ECO:0007669"/>
    <property type="project" value="UniProtKB-SubCell"/>
</dbReference>
<dbReference type="Gene3D" id="3.30.450.20">
    <property type="entry name" value="PAS domain"/>
    <property type="match status" value="2"/>
</dbReference>
<evidence type="ECO:0000256" key="2">
    <source>
        <dbReference type="ARBA" id="ARBA00004651"/>
    </source>
</evidence>
<dbReference type="GO" id="GO:0000155">
    <property type="term" value="F:phosphorelay sensor kinase activity"/>
    <property type="evidence" value="ECO:0007669"/>
    <property type="project" value="InterPro"/>
</dbReference>
<feature type="transmembrane region" description="Helical" evidence="12">
    <location>
        <begin position="12"/>
        <end position="32"/>
    </location>
</feature>
<keyword evidence="12" id="KW-0812">Transmembrane</keyword>
<dbReference type="SUPFAM" id="SSF55785">
    <property type="entry name" value="PYP-like sensor domain (PAS domain)"/>
    <property type="match status" value="1"/>
</dbReference>
<dbReference type="GO" id="GO:0000156">
    <property type="term" value="F:phosphorelay response regulator activity"/>
    <property type="evidence" value="ECO:0007669"/>
    <property type="project" value="TreeGrafter"/>
</dbReference>
<dbReference type="FunFam" id="3.30.565.10:FF:000006">
    <property type="entry name" value="Sensor histidine kinase WalK"/>
    <property type="match status" value="1"/>
</dbReference>
<dbReference type="InterPro" id="IPR003661">
    <property type="entry name" value="HisK_dim/P_dom"/>
</dbReference>
<keyword evidence="8 15" id="KW-0418">Kinase</keyword>
<keyword evidence="6" id="KW-0808">Transferase</keyword>
<evidence type="ECO:0000256" key="4">
    <source>
        <dbReference type="ARBA" id="ARBA00022475"/>
    </source>
</evidence>
<sequence length="584" mass="63719">MWRSVRSKLVTVYLLLIVFTLELIGAFFVHTLTTSLIQSQTASVSRQAQLLATIAAPEAARVAAGGQADFTPILHALPQLINGTVYVLNKEGVVEDTSAGQALIGQKRIDSVATQALVQRQKVAAIRYDPLAQQHLLAVAVPMFWQDAFVGLVEYVVPVQETYNTVRQVTAIFYTASLIALAMAALFGFALSETITKPVREVTALARKLAGGDFTRRVEVHSDDEFGQLAVAINDLTEKLQAALAASARERERLQAVIKHMRDGVIAFDDRLEPVLWNDAALAMLPGGAAGLPEAARHLGLAGRADAAAEAEGESRQLVRDGPVVHVLVSRIEKGSALAGYVAVLRDVTDMERLNRARRDFVANVSHELKTPLTSIRSHVEALLDGPDLPVDMQAKFLHVIRAEADRMTRLTQDLLQLSAIDAGGLTPNLQDIEVERWLRQTVQRFSLQAERGEVSIHLTCPPDLYLQGDRDMLDRVMDNLLSNALKFTPPGGRITVAAHAQDGGVAVVVSDTGQGIPPEDLPHVFDRFYRVEKSRNRRKGGSGLGLALVREMVKLHGGRVWMESVPNEGTTVTVWLPERGSRA</sequence>
<dbReference type="InterPro" id="IPR036097">
    <property type="entry name" value="HisK_dim/P_sf"/>
</dbReference>
<dbReference type="Pfam" id="PF00512">
    <property type="entry name" value="HisKA"/>
    <property type="match status" value="1"/>
</dbReference>
<dbReference type="GO" id="GO:0007234">
    <property type="term" value="P:osmosensory signaling via phosphorelay pathway"/>
    <property type="evidence" value="ECO:0007669"/>
    <property type="project" value="TreeGrafter"/>
</dbReference>
<dbReference type="PRINTS" id="PR00344">
    <property type="entry name" value="BCTRLSENSOR"/>
</dbReference>
<organism evidence="15 16">
    <name type="scientific">Alicyclobacillus cellulosilyticus</name>
    <dbReference type="NCBI Taxonomy" id="1003997"/>
    <lineage>
        <taxon>Bacteria</taxon>
        <taxon>Bacillati</taxon>
        <taxon>Bacillota</taxon>
        <taxon>Bacilli</taxon>
        <taxon>Bacillales</taxon>
        <taxon>Alicyclobacillaceae</taxon>
        <taxon>Alicyclobacillus</taxon>
    </lineage>
</organism>
<keyword evidence="11 12" id="KW-0472">Membrane</keyword>
<dbReference type="InterPro" id="IPR004358">
    <property type="entry name" value="Sig_transdc_His_kin-like_C"/>
</dbReference>
<dbReference type="SUPFAM" id="SSF55874">
    <property type="entry name" value="ATPase domain of HSP90 chaperone/DNA topoisomerase II/histidine kinase"/>
    <property type="match status" value="1"/>
</dbReference>
<evidence type="ECO:0000256" key="7">
    <source>
        <dbReference type="ARBA" id="ARBA00022741"/>
    </source>
</evidence>
<dbReference type="Gene3D" id="1.10.8.500">
    <property type="entry name" value="HAMP domain in histidine kinase"/>
    <property type="match status" value="1"/>
</dbReference>
<dbReference type="SUPFAM" id="SSF47384">
    <property type="entry name" value="Homodimeric domain of signal transducing histidine kinase"/>
    <property type="match status" value="1"/>
</dbReference>
<proteinExistence type="predicted"/>
<dbReference type="InterPro" id="IPR050351">
    <property type="entry name" value="BphY/WalK/GraS-like"/>
</dbReference>
<reference evidence="15" key="2">
    <citation type="submission" date="2020-09" db="EMBL/GenBank/DDBJ databases">
        <authorList>
            <person name="Sun Q."/>
            <person name="Ohkuma M."/>
        </authorList>
    </citation>
    <scope>NUCLEOTIDE SEQUENCE</scope>
    <source>
        <strain evidence="15">JCM 18487</strain>
    </source>
</reference>
<dbReference type="CDD" id="cd00075">
    <property type="entry name" value="HATPase"/>
    <property type="match status" value="1"/>
</dbReference>
<comment type="catalytic activity">
    <reaction evidence="1">
        <text>ATP + protein L-histidine = ADP + protein N-phospho-L-histidine.</text>
        <dbReference type="EC" id="2.7.13.3"/>
    </reaction>
</comment>
<keyword evidence="9" id="KW-0067">ATP-binding</keyword>
<gene>
    <name evidence="15" type="ORF">GCM10010885_01020</name>
</gene>
<comment type="caution">
    <text evidence="15">The sequence shown here is derived from an EMBL/GenBank/DDBJ whole genome shotgun (WGS) entry which is preliminary data.</text>
</comment>
<dbReference type="InterPro" id="IPR036890">
    <property type="entry name" value="HATPase_C_sf"/>
</dbReference>
<dbReference type="GO" id="GO:0030295">
    <property type="term" value="F:protein kinase activator activity"/>
    <property type="evidence" value="ECO:0007669"/>
    <property type="project" value="TreeGrafter"/>
</dbReference>
<dbReference type="InterPro" id="IPR003660">
    <property type="entry name" value="HAMP_dom"/>
</dbReference>
<keyword evidence="16" id="KW-1185">Reference proteome</keyword>
<dbReference type="EC" id="2.7.13.3" evidence="3"/>
<evidence type="ECO:0000256" key="8">
    <source>
        <dbReference type="ARBA" id="ARBA00022777"/>
    </source>
</evidence>
<evidence type="ECO:0000313" key="16">
    <source>
        <dbReference type="Proteomes" id="UP000637695"/>
    </source>
</evidence>
<feature type="domain" description="HAMP" evidence="14">
    <location>
        <begin position="193"/>
        <end position="245"/>
    </location>
</feature>
<dbReference type="InterPro" id="IPR035965">
    <property type="entry name" value="PAS-like_dom_sf"/>
</dbReference>
<dbReference type="SMART" id="SM00304">
    <property type="entry name" value="HAMP"/>
    <property type="match status" value="1"/>
</dbReference>
<dbReference type="PANTHER" id="PTHR42878:SF7">
    <property type="entry name" value="SENSOR HISTIDINE KINASE GLRK"/>
    <property type="match status" value="1"/>
</dbReference>
<dbReference type="AlphaFoldDB" id="A0A917K059"/>
<dbReference type="InterPro" id="IPR005467">
    <property type="entry name" value="His_kinase_dom"/>
</dbReference>
<reference evidence="15" key="1">
    <citation type="journal article" date="2014" name="Int. J. Syst. Evol. Microbiol.">
        <title>Complete genome sequence of Corynebacterium casei LMG S-19264T (=DSM 44701T), isolated from a smear-ripened cheese.</title>
        <authorList>
            <consortium name="US DOE Joint Genome Institute (JGI-PGF)"/>
            <person name="Walter F."/>
            <person name="Albersmeier A."/>
            <person name="Kalinowski J."/>
            <person name="Ruckert C."/>
        </authorList>
    </citation>
    <scope>NUCLEOTIDE SEQUENCE</scope>
    <source>
        <strain evidence="15">JCM 18487</strain>
    </source>
</reference>
<comment type="subcellular location">
    <subcellularLocation>
        <location evidence="2">Cell membrane</location>
        <topology evidence="2">Multi-pass membrane protein</topology>
    </subcellularLocation>
</comment>
<dbReference type="SMART" id="SM00387">
    <property type="entry name" value="HATPase_c"/>
    <property type="match status" value="1"/>
</dbReference>
<dbReference type="SUPFAM" id="SSF158472">
    <property type="entry name" value="HAMP domain-like"/>
    <property type="match status" value="1"/>
</dbReference>
<evidence type="ECO:0000259" key="14">
    <source>
        <dbReference type="PROSITE" id="PS50885"/>
    </source>
</evidence>
<dbReference type="PROSITE" id="PS50885">
    <property type="entry name" value="HAMP"/>
    <property type="match status" value="1"/>
</dbReference>
<evidence type="ECO:0000256" key="5">
    <source>
        <dbReference type="ARBA" id="ARBA00022553"/>
    </source>
</evidence>
<keyword evidence="10" id="KW-0902">Two-component regulatory system</keyword>
<dbReference type="Pfam" id="PF00672">
    <property type="entry name" value="HAMP"/>
    <property type="match status" value="1"/>
</dbReference>
<protein>
    <recommendedName>
        <fullName evidence="3">histidine kinase</fullName>
        <ecNumber evidence="3">2.7.13.3</ecNumber>
    </recommendedName>
</protein>
<dbReference type="Gene3D" id="3.30.565.10">
    <property type="entry name" value="Histidine kinase-like ATPase, C-terminal domain"/>
    <property type="match status" value="1"/>
</dbReference>
<feature type="transmembrane region" description="Helical" evidence="12">
    <location>
        <begin position="171"/>
        <end position="191"/>
    </location>
</feature>
<evidence type="ECO:0000256" key="1">
    <source>
        <dbReference type="ARBA" id="ARBA00000085"/>
    </source>
</evidence>
<keyword evidence="4" id="KW-1003">Cell membrane</keyword>
<dbReference type="Gene3D" id="1.10.287.130">
    <property type="match status" value="1"/>
</dbReference>
<evidence type="ECO:0000259" key="13">
    <source>
        <dbReference type="PROSITE" id="PS50109"/>
    </source>
</evidence>
<evidence type="ECO:0000313" key="15">
    <source>
        <dbReference type="EMBL" id="GGI95225.1"/>
    </source>
</evidence>
<name>A0A917K059_9BACL</name>
<dbReference type="RefSeq" id="WP_188880504.1">
    <property type="nucleotide sequence ID" value="NZ_BMOY01000001.1"/>
</dbReference>
<keyword evidence="12" id="KW-1133">Transmembrane helix</keyword>
<dbReference type="InterPro" id="IPR003594">
    <property type="entry name" value="HATPase_dom"/>
</dbReference>
<dbReference type="GO" id="GO:0005524">
    <property type="term" value="F:ATP binding"/>
    <property type="evidence" value="ECO:0007669"/>
    <property type="project" value="UniProtKB-KW"/>
</dbReference>
<dbReference type="FunFam" id="1.10.287.130:FF:000001">
    <property type="entry name" value="Two-component sensor histidine kinase"/>
    <property type="match status" value="1"/>
</dbReference>
<keyword evidence="7" id="KW-0547">Nucleotide-binding</keyword>
<feature type="domain" description="Histidine kinase" evidence="13">
    <location>
        <begin position="364"/>
        <end position="581"/>
    </location>
</feature>
<dbReference type="CDD" id="cd00082">
    <property type="entry name" value="HisKA"/>
    <property type="match status" value="1"/>
</dbReference>
<evidence type="ECO:0000256" key="11">
    <source>
        <dbReference type="ARBA" id="ARBA00023136"/>
    </source>
</evidence>
<dbReference type="PANTHER" id="PTHR42878">
    <property type="entry name" value="TWO-COMPONENT HISTIDINE KINASE"/>
    <property type="match status" value="1"/>
</dbReference>
<dbReference type="Proteomes" id="UP000637695">
    <property type="component" value="Unassembled WGS sequence"/>
</dbReference>
<dbReference type="Pfam" id="PF02518">
    <property type="entry name" value="HATPase_c"/>
    <property type="match status" value="1"/>
</dbReference>
<dbReference type="CDD" id="cd06225">
    <property type="entry name" value="HAMP"/>
    <property type="match status" value="1"/>
</dbReference>